<organism evidence="1 2">
    <name type="scientific">Peptacetobacter hominis</name>
    <dbReference type="NCBI Taxonomy" id="2743610"/>
    <lineage>
        <taxon>Bacteria</taxon>
        <taxon>Bacillati</taxon>
        <taxon>Bacillota</taxon>
        <taxon>Clostridia</taxon>
        <taxon>Peptostreptococcales</taxon>
        <taxon>Peptostreptococcaceae</taxon>
        <taxon>Peptacetobacter</taxon>
    </lineage>
</organism>
<reference evidence="1 2" key="1">
    <citation type="submission" date="2019-02" db="EMBL/GenBank/DDBJ databases">
        <title>Peptostreptococcaceae bacterium ZHW00191 nov., a new bacterium isolated from the human gut.</title>
        <authorList>
            <person name="Zhou H.-W."/>
            <person name="Chen X.-J."/>
        </authorList>
    </citation>
    <scope>NUCLEOTIDE SEQUENCE [LARGE SCALE GENOMIC DNA]</scope>
    <source>
        <strain evidence="1 2">ZHW00191</strain>
    </source>
</reference>
<dbReference type="InterPro" id="IPR053154">
    <property type="entry name" value="c-di-AMP_regulator"/>
</dbReference>
<dbReference type="PANTHER" id="PTHR37804">
    <property type="entry name" value="CDAA REGULATORY PROTEIN CDAR"/>
    <property type="match status" value="1"/>
</dbReference>
<dbReference type="RefSeq" id="WP_142535528.1">
    <property type="nucleotide sequence ID" value="NZ_SGJB01000004.1"/>
</dbReference>
<dbReference type="OrthoDB" id="2111604at2"/>
<evidence type="ECO:0008006" key="3">
    <source>
        <dbReference type="Google" id="ProtNLM"/>
    </source>
</evidence>
<dbReference type="Proteomes" id="UP000317863">
    <property type="component" value="Unassembled WGS sequence"/>
</dbReference>
<dbReference type="InterPro" id="IPR012505">
    <property type="entry name" value="YbbR"/>
</dbReference>
<protein>
    <recommendedName>
        <fullName evidence="3">YbbR-like domain-containing protein</fullName>
    </recommendedName>
</protein>
<dbReference type="AlphaFoldDB" id="A0A544QWX7"/>
<proteinExistence type="predicted"/>
<dbReference type="PANTHER" id="PTHR37804:SF1">
    <property type="entry name" value="CDAA REGULATORY PROTEIN CDAR"/>
    <property type="match status" value="1"/>
</dbReference>
<comment type="caution">
    <text evidence="1">The sequence shown here is derived from an EMBL/GenBank/DDBJ whole genome shotgun (WGS) entry which is preliminary data.</text>
</comment>
<sequence>MMKLNSNTKVKIISLLSAIALWMYVIAIVDPEDTRIIEDIPVTLTNTERMDAKDLVVYQDEPLTCSMYISGKLSNVKSITKDDIQVYGEISDPIEGKNVVYLKANMSDRVSHEFSSSTIIVNLEKKIYKDIPVKIDIPKEYTNTVESAVPEKESIEISGPREQVSRVSYLYGEINPEGKKDNYKENVKLTAIDKDGKEVEDIELGSKYVSVQVKMLSSKKVSINPVFNSDASGINYSFDENSIEIKGKSDKISEIESINTEEIDLEKLKNDGSLKVALNIPEGIISEKKDVTVFVNKESITEETININKSDIQLRNNQQNISISDFNLPDEIEVVVSRYENVNKLTAEDIELYIDLSNYDENTKEYKIEYSVNLDVESVEIKPDVAVLT</sequence>
<name>A0A544QWX7_9FIRM</name>
<dbReference type="Gene3D" id="2.170.120.40">
    <property type="entry name" value="YbbR-like domain"/>
    <property type="match status" value="2"/>
</dbReference>
<gene>
    <name evidence="1" type="ORF">EXD82_03500</name>
</gene>
<evidence type="ECO:0000313" key="1">
    <source>
        <dbReference type="EMBL" id="TQQ85171.1"/>
    </source>
</evidence>
<keyword evidence="2" id="KW-1185">Reference proteome</keyword>
<dbReference type="Pfam" id="PF07949">
    <property type="entry name" value="YbbR"/>
    <property type="match status" value="2"/>
</dbReference>
<dbReference type="Gene3D" id="2.170.120.30">
    <property type="match status" value="2"/>
</dbReference>
<evidence type="ECO:0000313" key="2">
    <source>
        <dbReference type="Proteomes" id="UP000317863"/>
    </source>
</evidence>
<dbReference type="EMBL" id="SGJB01000004">
    <property type="protein sequence ID" value="TQQ85171.1"/>
    <property type="molecule type" value="Genomic_DNA"/>
</dbReference>
<accession>A0A544QWX7</accession>